<dbReference type="GO" id="GO:0016787">
    <property type="term" value="F:hydrolase activity"/>
    <property type="evidence" value="ECO:0007669"/>
    <property type="project" value="UniProtKB-UniRule"/>
</dbReference>
<dbReference type="Gene3D" id="3.40.1090.10">
    <property type="entry name" value="Cytosolic phospholipase A2 catalytic domain"/>
    <property type="match status" value="2"/>
</dbReference>
<evidence type="ECO:0000313" key="6">
    <source>
        <dbReference type="EMBL" id="HJC05499.1"/>
    </source>
</evidence>
<dbReference type="Pfam" id="PF01734">
    <property type="entry name" value="Patatin"/>
    <property type="match status" value="1"/>
</dbReference>
<gene>
    <name evidence="6" type="ORF">H9704_05015</name>
</gene>
<dbReference type="InterPro" id="IPR037483">
    <property type="entry name" value="YjjU-like"/>
</dbReference>
<feature type="active site" description="Proton acceptor" evidence="4">
    <location>
        <position position="164"/>
    </location>
</feature>
<dbReference type="SUPFAM" id="SSF52151">
    <property type="entry name" value="FabD/lysophospholipase-like"/>
    <property type="match status" value="1"/>
</dbReference>
<sequence>MAESGKKKTGLVLEGGGTRGIYTAGILDVFMEEGIHFDGVIGVSAGAIHGSSFVSGQKGRSIRYYKKYCNDRRFMSFYNLITTGDIAGVDFCYHELPEKLDPYDYQTFLESGTEFYVGCSNVDTGKAEYIRITDMKNQIAFMQASASLPYVSRIVTAEGMKLLDGGCTDSIPLRAFLKMGFKRNVVILTREKGYRKSPEHARMAKLFYFRYPAFVRSLSRRHLTYNRTVEWIDRLEEQGKILVIRPEHSLNIGRMEHDPEELQRVYDIGRTDGIRYLNAVKKWLG</sequence>
<organism evidence="6 7">
    <name type="scientific">Candidatus Enterocloster excrementipullorum</name>
    <dbReference type="NCBI Taxonomy" id="2838559"/>
    <lineage>
        <taxon>Bacteria</taxon>
        <taxon>Bacillati</taxon>
        <taxon>Bacillota</taxon>
        <taxon>Clostridia</taxon>
        <taxon>Lachnospirales</taxon>
        <taxon>Lachnospiraceae</taxon>
        <taxon>Enterocloster</taxon>
    </lineage>
</organism>
<dbReference type="PROSITE" id="PS51635">
    <property type="entry name" value="PNPLA"/>
    <property type="match status" value="1"/>
</dbReference>
<dbReference type="InterPro" id="IPR045943">
    <property type="entry name" value="DUF6363"/>
</dbReference>
<keyword evidence="2 4" id="KW-0442">Lipid degradation</keyword>
<comment type="caution">
    <text evidence="6">The sequence shown here is derived from an EMBL/GenBank/DDBJ whole genome shotgun (WGS) entry which is preliminary data.</text>
</comment>
<dbReference type="InterPro" id="IPR002641">
    <property type="entry name" value="PNPLA_dom"/>
</dbReference>
<evidence type="ECO:0000256" key="2">
    <source>
        <dbReference type="ARBA" id="ARBA00022963"/>
    </source>
</evidence>
<feature type="short sequence motif" description="GXSXG" evidence="4">
    <location>
        <begin position="42"/>
        <end position="46"/>
    </location>
</feature>
<dbReference type="Pfam" id="PF19890">
    <property type="entry name" value="DUF6363"/>
    <property type="match status" value="1"/>
</dbReference>
<feature type="domain" description="PNPLA" evidence="5">
    <location>
        <begin position="11"/>
        <end position="177"/>
    </location>
</feature>
<name>A0A9D2SHK4_9FIRM</name>
<feature type="short sequence motif" description="GXGXXG" evidence="4">
    <location>
        <begin position="15"/>
        <end position="20"/>
    </location>
</feature>
<dbReference type="InterPro" id="IPR016035">
    <property type="entry name" value="Acyl_Trfase/lysoPLipase"/>
</dbReference>
<protein>
    <submittedName>
        <fullName evidence="6">Patatin family protein</fullName>
    </submittedName>
</protein>
<proteinExistence type="predicted"/>
<evidence type="ECO:0000256" key="4">
    <source>
        <dbReference type="PROSITE-ProRule" id="PRU01161"/>
    </source>
</evidence>
<keyword evidence="3 4" id="KW-0443">Lipid metabolism</keyword>
<evidence type="ECO:0000256" key="3">
    <source>
        <dbReference type="ARBA" id="ARBA00023098"/>
    </source>
</evidence>
<feature type="active site" description="Nucleophile" evidence="4">
    <location>
        <position position="44"/>
    </location>
</feature>
<evidence type="ECO:0000259" key="5">
    <source>
        <dbReference type="PROSITE" id="PS51635"/>
    </source>
</evidence>
<reference evidence="6" key="2">
    <citation type="submission" date="2021-04" db="EMBL/GenBank/DDBJ databases">
        <authorList>
            <person name="Gilroy R."/>
        </authorList>
    </citation>
    <scope>NUCLEOTIDE SEQUENCE</scope>
    <source>
        <strain evidence="6">CHK180-15479</strain>
    </source>
</reference>
<evidence type="ECO:0000313" key="7">
    <source>
        <dbReference type="Proteomes" id="UP000823910"/>
    </source>
</evidence>
<reference evidence="6" key="1">
    <citation type="journal article" date="2021" name="PeerJ">
        <title>Extensive microbial diversity within the chicken gut microbiome revealed by metagenomics and culture.</title>
        <authorList>
            <person name="Gilroy R."/>
            <person name="Ravi A."/>
            <person name="Getino M."/>
            <person name="Pursley I."/>
            <person name="Horton D.L."/>
            <person name="Alikhan N.F."/>
            <person name="Baker D."/>
            <person name="Gharbi K."/>
            <person name="Hall N."/>
            <person name="Watson M."/>
            <person name="Adriaenssens E.M."/>
            <person name="Foster-Nyarko E."/>
            <person name="Jarju S."/>
            <person name="Secka A."/>
            <person name="Antonio M."/>
            <person name="Oren A."/>
            <person name="Chaudhuri R.R."/>
            <person name="La Ragione R."/>
            <person name="Hildebrand F."/>
            <person name="Pallen M.J."/>
        </authorList>
    </citation>
    <scope>NUCLEOTIDE SEQUENCE</scope>
    <source>
        <strain evidence="6">CHK180-15479</strain>
    </source>
</reference>
<dbReference type="AlphaFoldDB" id="A0A9D2SHK4"/>
<accession>A0A9D2SHK4</accession>
<feature type="short sequence motif" description="DGA/G" evidence="4">
    <location>
        <begin position="164"/>
        <end position="166"/>
    </location>
</feature>
<keyword evidence="1 4" id="KW-0378">Hydrolase</keyword>
<dbReference type="CDD" id="cd07208">
    <property type="entry name" value="Pat_hypo_Ecoli_yjju_like"/>
    <property type="match status" value="1"/>
</dbReference>
<dbReference type="InterPro" id="IPR050301">
    <property type="entry name" value="NTE"/>
</dbReference>
<dbReference type="EMBL" id="DWWT01000020">
    <property type="protein sequence ID" value="HJC05499.1"/>
    <property type="molecule type" value="Genomic_DNA"/>
</dbReference>
<dbReference type="Proteomes" id="UP000823910">
    <property type="component" value="Unassembled WGS sequence"/>
</dbReference>
<dbReference type="GO" id="GO:0016042">
    <property type="term" value="P:lipid catabolic process"/>
    <property type="evidence" value="ECO:0007669"/>
    <property type="project" value="UniProtKB-UniRule"/>
</dbReference>
<dbReference type="PANTHER" id="PTHR14226">
    <property type="entry name" value="NEUROPATHY TARGET ESTERASE/SWISS CHEESE D.MELANOGASTER"/>
    <property type="match status" value="1"/>
</dbReference>
<evidence type="ECO:0000256" key="1">
    <source>
        <dbReference type="ARBA" id="ARBA00022801"/>
    </source>
</evidence>
<dbReference type="PANTHER" id="PTHR14226:SF25">
    <property type="entry name" value="PHOSPHOESTERASE"/>
    <property type="match status" value="1"/>
</dbReference>